<feature type="transmembrane region" description="Helical" evidence="1">
    <location>
        <begin position="357"/>
        <end position="381"/>
    </location>
</feature>
<feature type="transmembrane region" description="Helical" evidence="1">
    <location>
        <begin position="33"/>
        <end position="52"/>
    </location>
</feature>
<keyword evidence="1" id="KW-0472">Membrane</keyword>
<dbReference type="KEGG" id="mbet:N8K70_09330"/>
<protein>
    <submittedName>
        <fullName evidence="2">Uncharacterized protein</fullName>
    </submittedName>
</protein>
<dbReference type="Proteomes" id="UP001305498">
    <property type="component" value="Chromosome"/>
</dbReference>
<dbReference type="RefSeq" id="WP_317138076.1">
    <property type="nucleotide sequence ID" value="NZ_CP118157.1"/>
</dbReference>
<keyword evidence="1" id="KW-1133">Transmembrane helix</keyword>
<feature type="transmembrane region" description="Helical" evidence="1">
    <location>
        <begin position="189"/>
        <end position="215"/>
    </location>
</feature>
<dbReference type="AlphaFoldDB" id="A0AA97FEU7"/>
<evidence type="ECO:0000313" key="2">
    <source>
        <dbReference type="EMBL" id="WOF21598.1"/>
    </source>
</evidence>
<accession>A0AA97FEU7</accession>
<proteinExistence type="predicted"/>
<dbReference type="EMBL" id="CP118157">
    <property type="protein sequence ID" value="WOF21598.1"/>
    <property type="molecule type" value="Genomic_DNA"/>
</dbReference>
<feature type="transmembrane region" description="Helical" evidence="1">
    <location>
        <begin position="227"/>
        <end position="249"/>
    </location>
</feature>
<feature type="transmembrane region" description="Helical" evidence="1">
    <location>
        <begin position="269"/>
        <end position="290"/>
    </location>
</feature>
<reference evidence="2 3" key="1">
    <citation type="submission" date="2023-02" db="EMBL/GenBank/DDBJ databases">
        <title>Microbacterium betulae sp. nov., isolated from birch wood.</title>
        <authorList>
            <person name="Pasciak M."/>
            <person name="Pawlik K.J."/>
            <person name="Martynowski D."/>
            <person name="Laczmanski L."/>
            <person name="Ciekot J."/>
            <person name="Szponar B."/>
            <person name="Wojcik-Fatla A."/>
            <person name="Mackiewicz B."/>
            <person name="Farian E."/>
            <person name="Cholewa G."/>
            <person name="Cholewa A."/>
            <person name="Dutkiewicz J."/>
        </authorList>
    </citation>
    <scope>NUCLEOTIDE SEQUENCE [LARGE SCALE GENOMIC DNA]</scope>
    <source>
        <strain evidence="2 3">AB</strain>
    </source>
</reference>
<feature type="transmembrane region" description="Helical" evidence="1">
    <location>
        <begin position="102"/>
        <end position="124"/>
    </location>
</feature>
<organism evidence="2 3">
    <name type="scientific">Microbacterium betulae</name>
    <dbReference type="NCBI Taxonomy" id="2981139"/>
    <lineage>
        <taxon>Bacteria</taxon>
        <taxon>Bacillati</taxon>
        <taxon>Actinomycetota</taxon>
        <taxon>Actinomycetes</taxon>
        <taxon>Micrococcales</taxon>
        <taxon>Microbacteriaceae</taxon>
        <taxon>Microbacterium</taxon>
    </lineage>
</organism>
<evidence type="ECO:0000256" key="1">
    <source>
        <dbReference type="SAM" id="Phobius"/>
    </source>
</evidence>
<feature type="transmembrane region" description="Helical" evidence="1">
    <location>
        <begin position="324"/>
        <end position="345"/>
    </location>
</feature>
<feature type="transmembrane region" description="Helical" evidence="1">
    <location>
        <begin position="297"/>
        <end position="318"/>
    </location>
</feature>
<feature type="transmembrane region" description="Helical" evidence="1">
    <location>
        <begin position="136"/>
        <end position="169"/>
    </location>
</feature>
<keyword evidence="1" id="KW-0812">Transmembrane</keyword>
<gene>
    <name evidence="2" type="ORF">N8K70_09330</name>
</gene>
<evidence type="ECO:0000313" key="3">
    <source>
        <dbReference type="Proteomes" id="UP001305498"/>
    </source>
</evidence>
<name>A0AA97FEU7_9MICO</name>
<sequence>MSASALFERDVPLDVESETGWIDKYPRKRWQRWLLRLGLALPFVALTIWYHVASGGDWSATPNGELAERVGALDWSVSSVTGITHLYPPITSVTAMLIPGGALGLGLAGSLVAGVLLQLMLKALYRRRIPVATRILLFLAVAATPVFGFIATTNIQAMLGLALFANGMFDLARFVSLANTQAGFRAGVLFAASALADSTGLLAAPAAALAGVLLLQARRKARGANATVVLFPTVAMMGSLMVLGVAFGVGPLVMFGDDVGWQPSLVDAFLASFATLAGWTFLAPAILLSASALLLGFGWAALTSVITTALVLLAYLLGLMPDGASGNGFVMVQIVAIAITPAVGGGWRRGVVTATTLLMLVIGWASAYTRTAVVAWVTVLVGGGAG</sequence>
<keyword evidence="3" id="KW-1185">Reference proteome</keyword>